<dbReference type="AlphaFoldDB" id="J4WQK5"/>
<dbReference type="SUPFAM" id="SSF55068">
    <property type="entry name" value="Peptide methionine sulfoxide reductase"/>
    <property type="match status" value="1"/>
</dbReference>
<comment type="function">
    <text evidence="5">Has an important function as a repair enzyme for proteins that have been inactivated by oxidation. Catalyzes the reversible oxidation-reduction of methionine sulfoxide in proteins to methionine.</text>
</comment>
<dbReference type="HOGENOM" id="CLU_031040_10_3_6"/>
<keyword evidence="2 5" id="KW-0560">Oxidoreductase</keyword>
<dbReference type="STRING" id="1123866.NT01SARS_1343"/>
<dbReference type="GO" id="GO:0008113">
    <property type="term" value="F:peptide-methionine (S)-S-oxide reductase activity"/>
    <property type="evidence" value="ECO:0007669"/>
    <property type="project" value="UniProtKB-UniRule"/>
</dbReference>
<dbReference type="EC" id="1.8.4.11" evidence="5"/>
<dbReference type="PANTHER" id="PTHR42799:SF2">
    <property type="entry name" value="MITOCHONDRIAL PEPTIDE METHIONINE SULFOXIDE REDUCTASE"/>
    <property type="match status" value="1"/>
</dbReference>
<evidence type="ECO:0000256" key="3">
    <source>
        <dbReference type="ARBA" id="ARBA00047806"/>
    </source>
</evidence>
<evidence type="ECO:0000259" key="6">
    <source>
        <dbReference type="Pfam" id="PF01625"/>
    </source>
</evidence>
<protein>
    <recommendedName>
        <fullName evidence="5">Peptide methionine sulfoxide reductase MsrA</fullName>
        <shortName evidence="5">Protein-methionine-S-oxide reductase</shortName>
        <ecNumber evidence="5">1.8.4.11</ecNumber>
    </recommendedName>
    <alternativeName>
        <fullName evidence="5">Peptide-methionine (S)-S-oxide reductase</fullName>
        <shortName evidence="5">Peptide Met(O) reductase</shortName>
    </alternativeName>
</protein>
<feature type="active site" evidence="5">
    <location>
        <position position="27"/>
    </location>
</feature>
<dbReference type="Gene3D" id="3.30.1060.10">
    <property type="entry name" value="Peptide methionine sulphoxide reductase MsrA"/>
    <property type="match status" value="1"/>
</dbReference>
<evidence type="ECO:0000256" key="5">
    <source>
        <dbReference type="HAMAP-Rule" id="MF_01401"/>
    </source>
</evidence>
<accession>J4WQK5</accession>
<comment type="catalytic activity">
    <reaction evidence="4 5">
        <text>[thioredoxin]-disulfide + L-methionine + H2O = L-methionine (S)-S-oxide + [thioredoxin]-dithiol</text>
        <dbReference type="Rhea" id="RHEA:19993"/>
        <dbReference type="Rhea" id="RHEA-COMP:10698"/>
        <dbReference type="Rhea" id="RHEA-COMP:10700"/>
        <dbReference type="ChEBI" id="CHEBI:15377"/>
        <dbReference type="ChEBI" id="CHEBI:29950"/>
        <dbReference type="ChEBI" id="CHEBI:50058"/>
        <dbReference type="ChEBI" id="CHEBI:57844"/>
        <dbReference type="ChEBI" id="CHEBI:58772"/>
        <dbReference type="EC" id="1.8.4.11"/>
    </reaction>
</comment>
<evidence type="ECO:0000313" key="7">
    <source>
        <dbReference type="EMBL" id="EJP71530.1"/>
    </source>
</evidence>
<feature type="domain" description="Peptide methionine sulphoxide reductase MsrA" evidence="6">
    <location>
        <begin position="20"/>
        <end position="173"/>
    </location>
</feature>
<evidence type="ECO:0000256" key="2">
    <source>
        <dbReference type="ARBA" id="ARBA00023002"/>
    </source>
</evidence>
<dbReference type="InterPro" id="IPR002569">
    <property type="entry name" value="Met_Sox_Rdtase_MsrA_dom"/>
</dbReference>
<reference evidence="7 8" key="1">
    <citation type="journal article" date="2012" name="ISME J.">
        <title>Genomic insights to SAR86, an abundant and uncultivated marine bacterial lineage.</title>
        <authorList>
            <person name="Dupont C.L."/>
            <person name="Rusch D.B."/>
            <person name="Yooseph S."/>
            <person name="Lombardo M.J."/>
            <person name="Richter R.A."/>
            <person name="Valas R."/>
            <person name="Novotny M."/>
            <person name="Yee-Greenbaum J."/>
            <person name="Selengut J.D."/>
            <person name="Haft D.H."/>
            <person name="Halpern A.L."/>
            <person name="Lasken R.S."/>
            <person name="Nealson K."/>
            <person name="Friedman R."/>
            <person name="Venter J.C."/>
        </authorList>
    </citation>
    <scope>NUCLEOTIDE SEQUENCE [LARGE SCALE GENOMIC DNA]</scope>
</reference>
<dbReference type="PANTHER" id="PTHR42799">
    <property type="entry name" value="MITOCHONDRIAL PEPTIDE METHIONINE SULFOXIDE REDUCTASE"/>
    <property type="match status" value="1"/>
</dbReference>
<gene>
    <name evidence="5 7" type="primary">msrA</name>
    <name evidence="7" type="ORF">NT01SARS_1343</name>
</gene>
<dbReference type="InterPro" id="IPR050162">
    <property type="entry name" value="MsrA_MetSO_reductase"/>
</dbReference>
<organism evidence="7 8">
    <name type="scientific">SAR86 cluster bacterium SAR86A</name>
    <dbReference type="NCBI Taxonomy" id="1123866"/>
    <lineage>
        <taxon>Bacteria</taxon>
        <taxon>Pseudomonadati</taxon>
        <taxon>Pseudomonadota</taxon>
        <taxon>Gammaproteobacteria</taxon>
        <taxon>SAR86 cluster</taxon>
    </lineage>
</organism>
<dbReference type="GO" id="GO:0033744">
    <property type="term" value="F:L-methionine:thioredoxin-disulfide S-oxidoreductase activity"/>
    <property type="evidence" value="ECO:0007669"/>
    <property type="project" value="RHEA"/>
</dbReference>
<dbReference type="GO" id="GO:0034599">
    <property type="term" value="P:cellular response to oxidative stress"/>
    <property type="evidence" value="ECO:0007669"/>
    <property type="project" value="TreeGrafter"/>
</dbReference>
<dbReference type="GO" id="GO:0005737">
    <property type="term" value="C:cytoplasm"/>
    <property type="evidence" value="ECO:0007669"/>
    <property type="project" value="TreeGrafter"/>
</dbReference>
<dbReference type="HAMAP" id="MF_01401">
    <property type="entry name" value="MsrA"/>
    <property type="match status" value="1"/>
</dbReference>
<dbReference type="InterPro" id="IPR036509">
    <property type="entry name" value="Met_Sox_Rdtase_MsrA_sf"/>
</dbReference>
<dbReference type="EMBL" id="JH611157">
    <property type="protein sequence ID" value="EJP71530.1"/>
    <property type="molecule type" value="Genomic_DNA"/>
</dbReference>
<sequence>MQHYVKNLPLDQNFSKATNEIVVGAGCFWGVEKKFWDLPGVLMTSVGYSGGETDNPTYEDVCYKNTNHVEVVKITYDEEITSLKEILKIFWECHDPTQGMRQGNDVGTQYRSAIYCSNEDDLIAAEESKKSYQKTLSKNSYPEITTEISLIKNYYFAEEYHQQYLAKNPLGYCGIGGTGCKFEE</sequence>
<proteinExistence type="inferred from homology"/>
<name>J4WQK5_9GAMM</name>
<comment type="similarity">
    <text evidence="1 5">Belongs to the MsrA Met sulfoxide reductase family.</text>
</comment>
<dbReference type="NCBIfam" id="TIGR00401">
    <property type="entry name" value="msrA"/>
    <property type="match status" value="1"/>
</dbReference>
<dbReference type="Pfam" id="PF01625">
    <property type="entry name" value="PMSR"/>
    <property type="match status" value="1"/>
</dbReference>
<dbReference type="Proteomes" id="UP000010305">
    <property type="component" value="Unassembled WGS sequence"/>
</dbReference>
<comment type="catalytic activity">
    <reaction evidence="3 5">
        <text>L-methionyl-[protein] + [thioredoxin]-disulfide + H2O = L-methionyl-(S)-S-oxide-[protein] + [thioredoxin]-dithiol</text>
        <dbReference type="Rhea" id="RHEA:14217"/>
        <dbReference type="Rhea" id="RHEA-COMP:10698"/>
        <dbReference type="Rhea" id="RHEA-COMP:10700"/>
        <dbReference type="Rhea" id="RHEA-COMP:12313"/>
        <dbReference type="Rhea" id="RHEA-COMP:12315"/>
        <dbReference type="ChEBI" id="CHEBI:15377"/>
        <dbReference type="ChEBI" id="CHEBI:16044"/>
        <dbReference type="ChEBI" id="CHEBI:29950"/>
        <dbReference type="ChEBI" id="CHEBI:44120"/>
        <dbReference type="ChEBI" id="CHEBI:50058"/>
        <dbReference type="EC" id="1.8.4.11"/>
    </reaction>
</comment>
<evidence type="ECO:0000313" key="8">
    <source>
        <dbReference type="Proteomes" id="UP000010305"/>
    </source>
</evidence>
<evidence type="ECO:0000256" key="4">
    <source>
        <dbReference type="ARBA" id="ARBA00048782"/>
    </source>
</evidence>
<evidence type="ECO:0000256" key="1">
    <source>
        <dbReference type="ARBA" id="ARBA00005591"/>
    </source>
</evidence>